<organism evidence="1 2">
    <name type="scientific">Bradyrhizobium lupini HPC(L)</name>
    <dbReference type="NCBI Taxonomy" id="1229491"/>
    <lineage>
        <taxon>Bacteria</taxon>
        <taxon>Pseudomonadati</taxon>
        <taxon>Pseudomonadota</taxon>
        <taxon>Alphaproteobacteria</taxon>
        <taxon>Hyphomicrobiales</taxon>
        <taxon>Nitrobacteraceae</taxon>
        <taxon>Bradyrhizobium</taxon>
    </lineage>
</organism>
<keyword evidence="2" id="KW-1185">Reference proteome</keyword>
<dbReference type="Proteomes" id="UP000017668">
    <property type="component" value="Unassembled WGS sequence"/>
</dbReference>
<sequence length="79" mass="8223">MHAFDLGSVNEDFAEGARIGQAVQMFGIEFECQNVTRRAVGIFLEVIGAQGCIDGVDVTPEGAVLIEIGNAAQAASIAL</sequence>
<evidence type="ECO:0000313" key="2">
    <source>
        <dbReference type="Proteomes" id="UP000017668"/>
    </source>
</evidence>
<accession>A0ABN0HN93</accession>
<gene>
    <name evidence="1" type="ORF">C241_09511</name>
</gene>
<comment type="caution">
    <text evidence="1">The sequence shown here is derived from an EMBL/GenBank/DDBJ whole genome shotgun (WGS) entry which is preliminary data.</text>
</comment>
<evidence type="ECO:0000313" key="1">
    <source>
        <dbReference type="EMBL" id="EKJ96134.1"/>
    </source>
</evidence>
<protein>
    <submittedName>
        <fullName evidence="1">Uncharacterized protein</fullName>
    </submittedName>
</protein>
<proteinExistence type="predicted"/>
<reference evidence="1 2" key="1">
    <citation type="journal article" date="2013" name="Genome Announc.">
        <title>Genome Sequence of Rhizobium lupini HPC(L) Isolated from Saline Desert Soil, Kutch (Gujarat).</title>
        <authorList>
            <person name="Agarwal L."/>
            <person name="Purohit H.J."/>
        </authorList>
    </citation>
    <scope>NUCLEOTIDE SEQUENCE [LARGE SCALE GENOMIC DNA]</scope>
    <source>
        <strain evidence="2">HPC(L)</strain>
    </source>
</reference>
<name>A0ABN0HN93_RHILU</name>
<dbReference type="EMBL" id="AMQQ01000014">
    <property type="protein sequence ID" value="EKJ96134.1"/>
    <property type="molecule type" value="Genomic_DNA"/>
</dbReference>